<dbReference type="EMBL" id="CP070615">
    <property type="protein sequence ID" value="QSE87584.1"/>
    <property type="molecule type" value="Genomic_DNA"/>
</dbReference>
<reference evidence="5 6" key="1">
    <citation type="journal article" date="2021" name="Microbiol. Resour. Announc.">
        <title>Complete Genome Sequences of Two Rhodococcus sp. Strains with Large and Linear Chromosomes, Isolated from Apple Rhizosphere.</title>
        <authorList>
            <person name="Benning S."/>
            <person name="Brugnone N."/>
            <person name="Siani R."/>
            <person name="Kublik S."/>
            <person name="Schloter M."/>
            <person name="Rad V."/>
        </authorList>
    </citation>
    <scope>NUCLEOTIDE SEQUENCE [LARGE SCALE GENOMIC DNA]</scope>
    <source>
        <strain evidence="5 6">R79</strain>
    </source>
</reference>
<dbReference type="InterPro" id="IPR013762">
    <property type="entry name" value="Integrase-like_cat_sf"/>
</dbReference>
<evidence type="ECO:0000313" key="5">
    <source>
        <dbReference type="EMBL" id="QSE87584.1"/>
    </source>
</evidence>
<evidence type="ECO:0000256" key="2">
    <source>
        <dbReference type="ARBA" id="ARBA00023125"/>
    </source>
</evidence>
<evidence type="ECO:0000313" key="6">
    <source>
        <dbReference type="Proteomes" id="UP000662986"/>
    </source>
</evidence>
<geneLocation type="plasmid" evidence="5 6">
    <name>unnamed4</name>
</geneLocation>
<keyword evidence="5" id="KW-0614">Plasmid</keyword>
<comment type="similarity">
    <text evidence="1">Belongs to the 'phage' integrase family.</text>
</comment>
<dbReference type="PANTHER" id="PTHR30349">
    <property type="entry name" value="PHAGE INTEGRASE-RELATED"/>
    <property type="match status" value="1"/>
</dbReference>
<dbReference type="InterPro" id="IPR011010">
    <property type="entry name" value="DNA_brk_join_enz"/>
</dbReference>
<keyword evidence="3" id="KW-0233">DNA recombination</keyword>
<evidence type="ECO:0000259" key="4">
    <source>
        <dbReference type="PROSITE" id="PS51898"/>
    </source>
</evidence>
<keyword evidence="6" id="KW-1185">Reference proteome</keyword>
<dbReference type="RefSeq" id="WP_206004377.1">
    <property type="nucleotide sequence ID" value="NZ_CP070615.1"/>
</dbReference>
<evidence type="ECO:0000256" key="1">
    <source>
        <dbReference type="ARBA" id="ARBA00008857"/>
    </source>
</evidence>
<dbReference type="InterPro" id="IPR002104">
    <property type="entry name" value="Integrase_catalytic"/>
</dbReference>
<protein>
    <submittedName>
        <fullName evidence="5">Site-specific integrase</fullName>
    </submittedName>
</protein>
<dbReference type="InterPro" id="IPR050090">
    <property type="entry name" value="Tyrosine_recombinase_XerCD"/>
</dbReference>
<dbReference type="PANTHER" id="PTHR30349:SF41">
    <property type="entry name" value="INTEGRASE_RECOMBINASE PROTEIN MJ0367-RELATED"/>
    <property type="match status" value="1"/>
</dbReference>
<accession>A0A974VXY8</accession>
<keyword evidence="2" id="KW-0238">DNA-binding</keyword>
<dbReference type="CDD" id="cd00397">
    <property type="entry name" value="DNA_BRE_C"/>
    <property type="match status" value="1"/>
</dbReference>
<reference evidence="5 6" key="2">
    <citation type="journal article" date="2022" name="Arch. Microbiol.">
        <title>Rhodococcus pseudokoreensis sp. nov. isolated from the rhizosphere of young M26 apple rootstocks.</title>
        <authorList>
            <person name="Kampfer P."/>
            <person name="Glaeser S.P."/>
            <person name="Blom J."/>
            <person name="Wolf J."/>
            <person name="Benning S."/>
            <person name="Schloter M."/>
            <person name="Neumann-Schaal M."/>
        </authorList>
    </citation>
    <scope>NUCLEOTIDE SEQUENCE [LARGE SCALE GENOMIC DNA]</scope>
    <source>
        <strain evidence="5 6">R79</strain>
    </source>
</reference>
<dbReference type="Gene3D" id="1.10.150.130">
    <property type="match status" value="1"/>
</dbReference>
<dbReference type="Gene3D" id="1.10.443.10">
    <property type="entry name" value="Intergrase catalytic core"/>
    <property type="match status" value="1"/>
</dbReference>
<sequence>MSSDREYVVSPLVRKVKRGRVRNLEMIPEPLRDRVEAALASTPVDEFTGRAVAARLDRVLLGARGMPFHPGNVWLRRLMDKADSTRDQYPGILRMWLDSCASQGADPLAMSYDTLLEYRDDVRFDIDGVSHRTWNRDLSALKWFAETAESIGAMHSVPERDWRSLRLRDTSVRWPSVVESDDYRRFRSVGLQAMTLQGRPGSATGSVRTPLRDALFADFLLLHGARRAEACHLTLLDLPERRAGKPVNIGYLPPNICKWGSGRELEERAVWTQRLTMYHDTEWFALVEQAQPNLHRLRHRGQLLVVTKLSNRFGLNTMLTIDGRNGARNLLNLSKSQRRRLVCTAEVARTIGSERGMGGSLESTPDDWLVPLAVFPGVRSPMLAPEAWSMTFREANERVAIASSVAGRPEPRRITPHMLRHSFATEWLSTELKRIACDDADFARAMQNSDTMRLRRRHINPLLRIKEILGHRSLDTTLLYINYISREEEVQYMAGDSWIESFIADAS</sequence>
<proteinExistence type="inferred from homology"/>
<organism evidence="5 6">
    <name type="scientific">Rhodococcus pseudokoreensis</name>
    <dbReference type="NCBI Taxonomy" id="2811421"/>
    <lineage>
        <taxon>Bacteria</taxon>
        <taxon>Bacillati</taxon>
        <taxon>Actinomycetota</taxon>
        <taxon>Actinomycetes</taxon>
        <taxon>Mycobacteriales</taxon>
        <taxon>Nocardiaceae</taxon>
        <taxon>Rhodococcus</taxon>
    </lineage>
</organism>
<name>A0A974VXY8_9NOCA</name>
<dbReference type="SUPFAM" id="SSF56349">
    <property type="entry name" value="DNA breaking-rejoining enzymes"/>
    <property type="match status" value="1"/>
</dbReference>
<dbReference type="PROSITE" id="PS51898">
    <property type="entry name" value="TYR_RECOMBINASE"/>
    <property type="match status" value="1"/>
</dbReference>
<dbReference type="Proteomes" id="UP000662986">
    <property type="component" value="Plasmid unnamed4"/>
</dbReference>
<feature type="domain" description="Tyr recombinase" evidence="4">
    <location>
        <begin position="173"/>
        <end position="494"/>
    </location>
</feature>
<dbReference type="InterPro" id="IPR010998">
    <property type="entry name" value="Integrase_recombinase_N"/>
</dbReference>
<evidence type="ECO:0000256" key="3">
    <source>
        <dbReference type="ARBA" id="ARBA00023172"/>
    </source>
</evidence>
<gene>
    <name evidence="5" type="ORF">JWS13_02635</name>
</gene>